<keyword evidence="3" id="KW-1185">Reference proteome</keyword>
<dbReference type="RefSeq" id="XP_004253608.1">
    <property type="nucleotide sequence ID" value="XM_004253560.1"/>
</dbReference>
<dbReference type="EMBL" id="KB206902">
    <property type="protein sequence ID" value="ELP86837.1"/>
    <property type="molecule type" value="Genomic_DNA"/>
</dbReference>
<gene>
    <name evidence="2" type="ORF">EIN_043750</name>
</gene>
<evidence type="ECO:0000313" key="2">
    <source>
        <dbReference type="EMBL" id="ELP86837.1"/>
    </source>
</evidence>
<evidence type="ECO:0000256" key="1">
    <source>
        <dbReference type="SAM" id="MobiDB-lite"/>
    </source>
</evidence>
<dbReference type="GeneID" id="14885835"/>
<dbReference type="AlphaFoldDB" id="A0A0A1TZ47"/>
<dbReference type="VEuPathDB" id="AmoebaDB:EIN_043750"/>
<accession>A0A0A1TZ47</accession>
<organism evidence="2 3">
    <name type="scientific">Entamoeba invadens IP1</name>
    <dbReference type="NCBI Taxonomy" id="370355"/>
    <lineage>
        <taxon>Eukaryota</taxon>
        <taxon>Amoebozoa</taxon>
        <taxon>Evosea</taxon>
        <taxon>Archamoebae</taxon>
        <taxon>Mastigamoebida</taxon>
        <taxon>Entamoebidae</taxon>
        <taxon>Entamoeba</taxon>
    </lineage>
</organism>
<dbReference type="Proteomes" id="UP000014680">
    <property type="component" value="Unassembled WGS sequence"/>
</dbReference>
<name>A0A0A1TZ47_ENTIV</name>
<reference evidence="2 3" key="1">
    <citation type="submission" date="2012-10" db="EMBL/GenBank/DDBJ databases">
        <authorList>
            <person name="Zafar N."/>
            <person name="Inman J."/>
            <person name="Hall N."/>
            <person name="Lorenzi H."/>
            <person name="Caler E."/>
        </authorList>
    </citation>
    <scope>NUCLEOTIDE SEQUENCE [LARGE SCALE GENOMIC DNA]</scope>
    <source>
        <strain evidence="2 3">IP1</strain>
    </source>
</reference>
<protein>
    <submittedName>
        <fullName evidence="2">Uncharacterized protein</fullName>
    </submittedName>
</protein>
<sequence length="232" mass="26386">MNTQSVFYVDSPPSPNRVSTENKHTRHDTDLQLTPNHVSEEDTTQSLQALNDVTPENVDELLSEFSTLISVGLDPTLEIPKLSALGLNVLYLAVEDVADCLKGFDDELSAQYYHLLNKMDNNCVKIKFIDFVLSSGEGYCVYSDPTYHTTKRVAALAATYIINYIEEQNYVLPCPSTDELQMILLTILQCQTPLKMCTKLRNQFDRLRDLLDDFPPLIFQSESSQEDYFYGF</sequence>
<evidence type="ECO:0000313" key="3">
    <source>
        <dbReference type="Proteomes" id="UP000014680"/>
    </source>
</evidence>
<feature type="region of interest" description="Disordered" evidence="1">
    <location>
        <begin position="1"/>
        <end position="28"/>
    </location>
</feature>
<dbReference type="KEGG" id="eiv:EIN_043750"/>
<proteinExistence type="predicted"/>